<dbReference type="Proteomes" id="UP000077280">
    <property type="component" value="Unassembled WGS sequence"/>
</dbReference>
<dbReference type="Pfam" id="PF17883">
    <property type="entry name" value="MBG"/>
    <property type="match status" value="4"/>
</dbReference>
<dbReference type="Pfam" id="PF18676">
    <property type="entry name" value="MBG_2"/>
    <property type="match status" value="2"/>
</dbReference>
<feature type="compositionally biased region" description="Low complexity" evidence="1">
    <location>
        <begin position="1213"/>
        <end position="1222"/>
    </location>
</feature>
<feature type="domain" description="MBG" evidence="2">
    <location>
        <begin position="24"/>
        <end position="118"/>
    </location>
</feature>
<feature type="domain" description="MBG" evidence="3">
    <location>
        <begin position="753"/>
        <end position="827"/>
    </location>
</feature>
<feature type="region of interest" description="Disordered" evidence="1">
    <location>
        <begin position="1199"/>
        <end position="1224"/>
    </location>
</feature>
<organism evidence="4 7">
    <name type="scientific">Pediococcus parvulus</name>
    <dbReference type="NCBI Taxonomy" id="54062"/>
    <lineage>
        <taxon>Bacteria</taxon>
        <taxon>Bacillati</taxon>
        <taxon>Bacillota</taxon>
        <taxon>Bacilli</taxon>
        <taxon>Lactobacillales</taxon>
        <taxon>Lactobacillaceae</taxon>
        <taxon>Pediococcus</taxon>
    </lineage>
</organism>
<evidence type="ECO:0000256" key="1">
    <source>
        <dbReference type="SAM" id="MobiDB-lite"/>
    </source>
</evidence>
<feature type="domain" description="MBG" evidence="2">
    <location>
        <begin position="664"/>
        <end position="749"/>
    </location>
</feature>
<name>A0AAP5WB13_9LACO</name>
<feature type="region of interest" description="Disordered" evidence="1">
    <location>
        <begin position="1010"/>
        <end position="1031"/>
    </location>
</feature>
<proteinExistence type="predicted"/>
<sequence>MGNYYLGGIGAPTPAGTYTITAATASITINGSNKVYDGQEIDYVPTISVVPTNTAITAPAAITLKTGGYTITGSTGLKDVGTYKITLTDQGVAAIKAAFTNFDITIDDSEMANYMITAKPVTITVTGGTYEYDGAAHNPTATVSETANGEVLNYKLSGGFTYPGTKTVTATFDPNYEINKNYTISVITGTLTIIGDAYKVVTRDVTFTGGGKNTPQTVKQTFSYKVTTENGTTEYKLDTNSSYVVPIITGYTPSINGQELGFNTDKTAYVLDQTSGAPTGGTTVPTISDIAVSYAANEESVTVTAVGNKTGTAFTYTVNGGASQTGTYGTALSGIHYDDVVVITPDTQTGYDISADKTTVNVTDDTTNNTVTVTYKANDQEVYVNFVEENTGKVIGTATLKGKTDGTYTIANPPESFNVQFMQGMNDQGQLVNVMNNAAVLQLVSDKLPALEGTFQAGDGIPTIDIYYQMQSYTLDTEFYVRSADGSTYTDVGPGTVTYDAEHNTTTYTVPNGYDNPPVDSVILYTDDDVFVPLGSAAAGVIDVDDVKLRVADDNQATATFPAAETFNPYFVVTAQNQKVTVNAVNNDTNNTTFSYTVNGGKALVGTYGTELPDIVTGDVIKITPSNQAGFVFKHATITADADTTKDQEEMVTYSSVGLNQVEITYGDQPSYTLNLPEGLTSVSLTAADIDVTDAQTGLAAETTNDGTYLAAGSYHISLNESGLDKLKKANLDYTMILDSVKGATLVVDPKQITVTADSQGKVYGDGDPELTGQIGADIIGADIVGSDKLSYTIIREAGEDVGSYFEKVNVGNNTNYVVVPVAGRFTITPATTDPADETTQVQTMAPEITYGETPSLSITVGKNLTTTGVELTASDYTITGAKYTNDGKYLAAGNYAVTLNADGLKKLQAANPNYTISSESVLETTLVVKPKPITVTADSQTKVYGTNDPALTGEVGTGVLGTDTVNYTVTREAGEDVGSYFENVNAGNNANYVVVPVAGRFTITPASTGDTDTSVKVNDETSDYGDSTPEFTITPGKLVTDPGNLTNDDYTFINLDTGQTIGGVPTAVGHYEVVLNTSGQAKVEAANPNYNFNSDDFISGTYTINDVITHREITVTRTVHYTGAGSKTPVDVVQTLNYDVATSKATGNSTYTPEGSYSAVKTSSVTGYSNSGDISALTPTETTIKPEDTTVTVTYTKDETVTVDPTDPKDPTNPIDPTNPDGPNIQTELVRLI</sequence>
<dbReference type="EMBL" id="LXND01000031">
    <property type="protein sequence ID" value="OAD64579.1"/>
    <property type="molecule type" value="Genomic_DNA"/>
</dbReference>
<evidence type="ECO:0000313" key="5">
    <source>
        <dbReference type="EMBL" id="OAD64579.1"/>
    </source>
</evidence>
<dbReference type="Proteomes" id="UP001275867">
    <property type="component" value="Unassembled WGS sequence"/>
</dbReference>
<feature type="domain" description="MBG" evidence="3">
    <location>
        <begin position="934"/>
        <end position="1003"/>
    </location>
</feature>
<feature type="domain" description="MBG" evidence="2">
    <location>
        <begin position="852"/>
        <end position="929"/>
    </location>
</feature>
<comment type="caution">
    <text evidence="4">The sequence shown here is derived from an EMBL/GenBank/DDBJ whole genome shotgun (WGS) entry which is preliminary data.</text>
</comment>
<reference evidence="4" key="2">
    <citation type="submission" date="2019-10" db="EMBL/GenBank/DDBJ databases">
        <title>Malate fermentation in French cider.</title>
        <authorList>
            <person name="Cousin F.J."/>
            <person name="Medina Fernandez S."/>
            <person name="Misery B."/>
            <person name="Laplace J.-M."/>
            <person name="Cretenet M."/>
        </authorList>
    </citation>
    <scope>NUCLEOTIDE SEQUENCE</scope>
    <source>
        <strain evidence="4">UCMA15901</strain>
    </source>
</reference>
<evidence type="ECO:0000259" key="3">
    <source>
        <dbReference type="Pfam" id="PF18676"/>
    </source>
</evidence>
<feature type="compositionally biased region" description="Basic and acidic residues" evidence="1">
    <location>
        <begin position="1199"/>
        <end position="1211"/>
    </location>
</feature>
<evidence type="ECO:0000313" key="6">
    <source>
        <dbReference type="Proteomes" id="UP000077280"/>
    </source>
</evidence>
<dbReference type="InterPro" id="IPR041277">
    <property type="entry name" value="MBG_Lactobacillales"/>
</dbReference>
<evidence type="ECO:0000259" key="2">
    <source>
        <dbReference type="Pfam" id="PF17883"/>
    </source>
</evidence>
<dbReference type="RefSeq" id="WP_068805511.1">
    <property type="nucleotide sequence ID" value="NZ_LXND01000031.1"/>
</dbReference>
<keyword evidence="6" id="KW-1185">Reference proteome</keyword>
<dbReference type="EMBL" id="WERX01000005">
    <property type="protein sequence ID" value="MDV7693728.1"/>
    <property type="molecule type" value="Genomic_DNA"/>
</dbReference>
<protein>
    <submittedName>
        <fullName evidence="4">Uncharacterized protein</fullName>
    </submittedName>
</protein>
<dbReference type="Gene3D" id="3.10.430.110">
    <property type="match status" value="4"/>
</dbReference>
<reference evidence="5 6" key="1">
    <citation type="submission" date="2016-05" db="EMBL/GenBank/DDBJ databases">
        <title>Draft genome sequence of Pediococcus parvulus 2.6, a probiotic beta-glucan producer strain.</title>
        <authorList>
            <person name="Mohedano M.L."/>
            <person name="Perez-Ramos A."/>
            <person name="Duenas M.T."/>
            <person name="Lamontanara A."/>
            <person name="Orru L."/>
            <person name="Spano G."/>
            <person name="Capozzi V."/>
            <person name="Lopez P."/>
        </authorList>
    </citation>
    <scope>NUCLEOTIDE SEQUENCE [LARGE SCALE GENOMIC DNA]</scope>
    <source>
        <strain evidence="5 6">2.6</strain>
    </source>
</reference>
<evidence type="ECO:0000313" key="4">
    <source>
        <dbReference type="EMBL" id="MDV7693728.1"/>
    </source>
</evidence>
<feature type="domain" description="MBG" evidence="2">
    <location>
        <begin position="1022"/>
        <end position="1106"/>
    </location>
</feature>
<dbReference type="AlphaFoldDB" id="A0AAP5WB13"/>
<dbReference type="InterPro" id="IPR041286">
    <property type="entry name" value="MBG_2"/>
</dbReference>
<accession>A0AAP5WB13</accession>
<evidence type="ECO:0000313" key="7">
    <source>
        <dbReference type="Proteomes" id="UP001275867"/>
    </source>
</evidence>
<dbReference type="Gene3D" id="2.60.40.4300">
    <property type="match status" value="1"/>
</dbReference>
<gene>
    <name evidence="5" type="ORF">A7K95_04390</name>
    <name evidence="4" type="ORF">GA842_02295</name>
</gene>